<evidence type="ECO:0000313" key="1">
    <source>
        <dbReference type="Proteomes" id="UP000887576"/>
    </source>
</evidence>
<reference evidence="2" key="1">
    <citation type="submission" date="2025-08" db="UniProtKB">
        <authorList>
            <consortium name="WormBaseParasite"/>
        </authorList>
    </citation>
    <scope>IDENTIFICATION</scope>
</reference>
<dbReference type="Proteomes" id="UP000887576">
    <property type="component" value="Unplaced"/>
</dbReference>
<sequence>MSKLNVSPPKGAPFLIPCLYTYDGYARPVLIGVWTKGYKPFGDQHCRLVDFSKYPPVDISFAEDYLKYAYFGNIVEYMDPADLANAFGDINNNQEPMEE</sequence>
<evidence type="ECO:0000313" key="2">
    <source>
        <dbReference type="WBParaSite" id="JU765_v2.g300.t1"/>
    </source>
</evidence>
<name>A0AC34R383_9BILA</name>
<proteinExistence type="predicted"/>
<dbReference type="WBParaSite" id="JU765_v2.g300.t1">
    <property type="protein sequence ID" value="JU765_v2.g300.t1"/>
    <property type="gene ID" value="JU765_v2.g300"/>
</dbReference>
<organism evidence="1 2">
    <name type="scientific">Panagrolaimus sp. JU765</name>
    <dbReference type="NCBI Taxonomy" id="591449"/>
    <lineage>
        <taxon>Eukaryota</taxon>
        <taxon>Metazoa</taxon>
        <taxon>Ecdysozoa</taxon>
        <taxon>Nematoda</taxon>
        <taxon>Chromadorea</taxon>
        <taxon>Rhabditida</taxon>
        <taxon>Tylenchina</taxon>
        <taxon>Panagrolaimomorpha</taxon>
        <taxon>Panagrolaimoidea</taxon>
        <taxon>Panagrolaimidae</taxon>
        <taxon>Panagrolaimus</taxon>
    </lineage>
</organism>
<protein>
    <submittedName>
        <fullName evidence="2">Uncharacterized protein</fullName>
    </submittedName>
</protein>
<accession>A0AC34R383</accession>